<evidence type="ECO:0008006" key="3">
    <source>
        <dbReference type="Google" id="ProtNLM"/>
    </source>
</evidence>
<sequence>MVGPCVFKGCAQPAAVGSKCAFHRYRAQCRIEGCCNQVYARRLCVGHGGKETCEVDGCGSPARAGKRCSKHCTKVLGLCGHDGCTNAVRGAKTKCFAHAGATLCGVAGCGAAARDRGVCWPHRNRVVAASPTPSISLFSDFELTPRSSSTLQKEHGDNEAMLPTELMMALEDSMEDPWASRMDEDILAMDSFMDFGGFISLDLMDVSLAPLDSCTTQGTTAIAFE</sequence>
<dbReference type="PANTHER" id="PTHR31827:SF1">
    <property type="entry name" value="EMB|CAB89363.1"/>
    <property type="match status" value="1"/>
</dbReference>
<dbReference type="RefSeq" id="XP_008610084.1">
    <property type="nucleotide sequence ID" value="XM_008611862.1"/>
</dbReference>
<name>T0RW02_SAPDV</name>
<keyword evidence="2" id="KW-1185">Reference proteome</keyword>
<accession>T0RW02</accession>
<protein>
    <recommendedName>
        <fullName evidence="3">WRKY transcription factor 19</fullName>
    </recommendedName>
</protein>
<dbReference type="STRING" id="1156394.T0RW02"/>
<evidence type="ECO:0000313" key="1">
    <source>
        <dbReference type="EMBL" id="EQC36663.1"/>
    </source>
</evidence>
<dbReference type="PANTHER" id="PTHR31827">
    <property type="entry name" value="EMB|CAB89363.1"/>
    <property type="match status" value="1"/>
</dbReference>
<reference evidence="1 2" key="1">
    <citation type="submission" date="2012-04" db="EMBL/GenBank/DDBJ databases">
        <title>The Genome Sequence of Saprolegnia declina VS20.</title>
        <authorList>
            <consortium name="The Broad Institute Genome Sequencing Platform"/>
            <person name="Russ C."/>
            <person name="Nusbaum C."/>
            <person name="Tyler B."/>
            <person name="van West P."/>
            <person name="Dieguez-Uribeondo J."/>
            <person name="de Bruijn I."/>
            <person name="Tripathy S."/>
            <person name="Jiang R."/>
            <person name="Young S.K."/>
            <person name="Zeng Q."/>
            <person name="Gargeya S."/>
            <person name="Fitzgerald M."/>
            <person name="Haas B."/>
            <person name="Abouelleil A."/>
            <person name="Alvarado L."/>
            <person name="Arachchi H.M."/>
            <person name="Berlin A."/>
            <person name="Chapman S.B."/>
            <person name="Goldberg J."/>
            <person name="Griggs A."/>
            <person name="Gujja S."/>
            <person name="Hansen M."/>
            <person name="Howarth C."/>
            <person name="Imamovic A."/>
            <person name="Larimer J."/>
            <person name="McCowen C."/>
            <person name="Montmayeur A."/>
            <person name="Murphy C."/>
            <person name="Neiman D."/>
            <person name="Pearson M."/>
            <person name="Priest M."/>
            <person name="Roberts A."/>
            <person name="Saif S."/>
            <person name="Shea T."/>
            <person name="Sisk P."/>
            <person name="Sykes S."/>
            <person name="Wortman J."/>
            <person name="Nusbaum C."/>
            <person name="Birren B."/>
        </authorList>
    </citation>
    <scope>NUCLEOTIDE SEQUENCE [LARGE SCALE GENOMIC DNA]</scope>
    <source>
        <strain evidence="1 2">VS20</strain>
    </source>
</reference>
<evidence type="ECO:0000313" key="2">
    <source>
        <dbReference type="Proteomes" id="UP000030762"/>
    </source>
</evidence>
<dbReference type="InParanoid" id="T0RW02"/>
<dbReference type="OMA" id="GSKCAFH"/>
<dbReference type="VEuPathDB" id="FungiDB:SDRG_06099"/>
<proteinExistence type="predicted"/>
<dbReference type="GeneID" id="19946826"/>
<organism evidence="1 2">
    <name type="scientific">Saprolegnia diclina (strain VS20)</name>
    <dbReference type="NCBI Taxonomy" id="1156394"/>
    <lineage>
        <taxon>Eukaryota</taxon>
        <taxon>Sar</taxon>
        <taxon>Stramenopiles</taxon>
        <taxon>Oomycota</taxon>
        <taxon>Saprolegniomycetes</taxon>
        <taxon>Saprolegniales</taxon>
        <taxon>Saprolegniaceae</taxon>
        <taxon>Saprolegnia</taxon>
    </lineage>
</organism>
<dbReference type="EMBL" id="JH767147">
    <property type="protein sequence ID" value="EQC36663.1"/>
    <property type="molecule type" value="Genomic_DNA"/>
</dbReference>
<dbReference type="Proteomes" id="UP000030762">
    <property type="component" value="Unassembled WGS sequence"/>
</dbReference>
<dbReference type="AlphaFoldDB" id="T0RW02"/>
<gene>
    <name evidence="1" type="ORF">SDRG_06099</name>
</gene>
<dbReference type="OrthoDB" id="10276289at2759"/>